<evidence type="ECO:0000256" key="11">
    <source>
        <dbReference type="ARBA" id="ARBA00023180"/>
    </source>
</evidence>
<dbReference type="InterPro" id="IPR019793">
    <property type="entry name" value="Peroxidases_heam-ligand_BS"/>
</dbReference>
<dbReference type="Gene3D" id="1.10.520.10">
    <property type="match status" value="1"/>
</dbReference>
<feature type="binding site" evidence="14">
    <location>
        <position position="15"/>
    </location>
    <ligand>
        <name>Ca(2+)</name>
        <dbReference type="ChEBI" id="CHEBI:29108"/>
        <label>1</label>
    </ligand>
</feature>
<keyword evidence="10 16" id="KW-1015">Disulfide bond</keyword>
<evidence type="ECO:0000256" key="12">
    <source>
        <dbReference type="PIRSR" id="PIRSR600823-1"/>
    </source>
</evidence>
<dbReference type="PRINTS" id="PR00458">
    <property type="entry name" value="PEROXIDASE"/>
</dbReference>
<evidence type="ECO:0000256" key="2">
    <source>
        <dbReference type="ARBA" id="ARBA00006873"/>
    </source>
</evidence>
<evidence type="ECO:0000256" key="5">
    <source>
        <dbReference type="ARBA" id="ARBA00022617"/>
    </source>
</evidence>
<dbReference type="Gene3D" id="1.10.420.10">
    <property type="entry name" value="Peroxidase, domain 2"/>
    <property type="match status" value="1"/>
</dbReference>
<evidence type="ECO:0000256" key="10">
    <source>
        <dbReference type="ARBA" id="ARBA00023157"/>
    </source>
</evidence>
<sequence>MGASLLRLHFHDCFVNGCDGSLLLDDSSTITGEKTATPNNNSVRGFDVVDTIKSKVEAICSGIVSCADILAIVARDSVVQLGGPTWTVQLGRRDSKTASRSDANAKIPGPRLNLSGLISSFSGVGLSTRDMIALSGAHTIGQARCTNFRTHIYNETNINTAFATSLKANCPTSGGDNNLSPFDVQTANVFDNDYYKNLRSQKGLLHSDQELFNGGSTDSQVTTYSSSQKTFFTNFGSAMVNMGNISPLTGGNGPARSIRCAKGVIWGIVVLWKIFPQPHPLATWWVTRDQISGTIGLNLPPGSTLGVFGARRFSRNCKIHEGFDCIRFATKACSMLIFARLCINVPMGYKVPKRIVLDSSFDYWEQRNDIESSPIICNKCRMVGYEIKNCCGEASTAQGKIEEGYGPRMPISQIDDETNSQGTVDDGVAVKDIGEEMLGKTLKNGASCQVVVGVGSNEAAKEGPSNYLDGDRLGEFAEKEGTGDSNSKLKFCFKAVVNNSNSAPCHVVLDGKRVVVNSIVMDGKQDDSLQGYLEVCLRLDVGTSHDEFFVGSSDFDVDGDKWTTVQPKKL</sequence>
<dbReference type="PANTHER" id="PTHR31388:SF247">
    <property type="entry name" value="PEROXIDASE"/>
    <property type="match status" value="1"/>
</dbReference>
<dbReference type="PROSITE" id="PS00436">
    <property type="entry name" value="PEROXIDASE_2"/>
    <property type="match status" value="1"/>
</dbReference>
<keyword evidence="7 14" id="KW-0106">Calcium</keyword>
<dbReference type="PROSITE" id="PS00435">
    <property type="entry name" value="PEROXIDASE_1"/>
    <property type="match status" value="1"/>
</dbReference>
<organism evidence="18 19">
    <name type="scientific">Taxus chinensis</name>
    <name type="common">Chinese yew</name>
    <name type="synonym">Taxus wallichiana var. chinensis</name>
    <dbReference type="NCBI Taxonomy" id="29808"/>
    <lineage>
        <taxon>Eukaryota</taxon>
        <taxon>Viridiplantae</taxon>
        <taxon>Streptophyta</taxon>
        <taxon>Embryophyta</taxon>
        <taxon>Tracheophyta</taxon>
        <taxon>Spermatophyta</taxon>
        <taxon>Pinopsida</taxon>
        <taxon>Pinidae</taxon>
        <taxon>Conifers II</taxon>
        <taxon>Cupressales</taxon>
        <taxon>Taxaceae</taxon>
        <taxon>Taxus</taxon>
    </lineage>
</organism>
<comment type="catalytic activity">
    <reaction evidence="1">
        <text>2 a phenolic donor + H2O2 = 2 a phenolic radical donor + 2 H2O</text>
        <dbReference type="Rhea" id="RHEA:56136"/>
        <dbReference type="ChEBI" id="CHEBI:15377"/>
        <dbReference type="ChEBI" id="CHEBI:16240"/>
        <dbReference type="ChEBI" id="CHEBI:139520"/>
        <dbReference type="ChEBI" id="CHEBI:139521"/>
        <dbReference type="EC" id="1.11.1.7"/>
    </reaction>
</comment>
<proteinExistence type="inferred from homology"/>
<dbReference type="InterPro" id="IPR000823">
    <property type="entry name" value="Peroxidase_pln"/>
</dbReference>
<feature type="binding site" evidence="14">
    <location>
        <position position="21"/>
    </location>
    <ligand>
        <name>Ca(2+)</name>
        <dbReference type="ChEBI" id="CHEBI:29108"/>
        <label>1</label>
    </ligand>
</feature>
<comment type="cofactor">
    <cofactor evidence="14">
        <name>Ca(2+)</name>
        <dbReference type="ChEBI" id="CHEBI:29108"/>
    </cofactor>
    <text evidence="14">Binds 2 calcium ions per subunit.</text>
</comment>
<feature type="binding site" evidence="14">
    <location>
        <position position="183"/>
    </location>
    <ligand>
        <name>Ca(2+)</name>
        <dbReference type="ChEBI" id="CHEBI:29108"/>
        <label>2</label>
    </ligand>
</feature>
<evidence type="ECO:0000256" key="13">
    <source>
        <dbReference type="PIRSR" id="PIRSR600823-2"/>
    </source>
</evidence>
<feature type="binding site" evidence="14">
    <location>
        <position position="186"/>
    </location>
    <ligand>
        <name>Ca(2+)</name>
        <dbReference type="ChEBI" id="CHEBI:29108"/>
        <label>2</label>
    </ligand>
</feature>
<feature type="binding site" evidence="14">
    <location>
        <position position="17"/>
    </location>
    <ligand>
        <name>Ca(2+)</name>
        <dbReference type="ChEBI" id="CHEBI:29108"/>
        <label>1</label>
    </ligand>
</feature>
<evidence type="ECO:0000256" key="7">
    <source>
        <dbReference type="ARBA" id="ARBA00022837"/>
    </source>
</evidence>
<dbReference type="EMBL" id="JAHRHJ020000005">
    <property type="protein sequence ID" value="KAH9314529.1"/>
    <property type="molecule type" value="Genomic_DNA"/>
</dbReference>
<feature type="active site" description="Proton acceptor" evidence="12">
    <location>
        <position position="11"/>
    </location>
</feature>
<evidence type="ECO:0000256" key="15">
    <source>
        <dbReference type="PIRSR" id="PIRSR600823-4"/>
    </source>
</evidence>
<feature type="domain" description="Plant heme peroxidase family profile" evidence="17">
    <location>
        <begin position="1"/>
        <end position="256"/>
    </location>
</feature>
<dbReference type="Proteomes" id="UP000824469">
    <property type="component" value="Unassembled WGS sequence"/>
</dbReference>
<feature type="binding site" evidence="14">
    <location>
        <position position="33"/>
    </location>
    <ligand>
        <name>Ca(2+)</name>
        <dbReference type="ChEBI" id="CHEBI:29108"/>
        <label>1</label>
    </ligand>
</feature>
<keyword evidence="8" id="KW-0560">Oxidoreductase</keyword>
<gene>
    <name evidence="18" type="ORF">KI387_023156</name>
</gene>
<feature type="disulfide bond" evidence="16">
    <location>
        <begin position="13"/>
        <end position="18"/>
    </location>
</feature>
<dbReference type="InterPro" id="IPR010255">
    <property type="entry name" value="Haem_peroxidase_sf"/>
</dbReference>
<feature type="site" description="Transition state stabilizer" evidence="15">
    <location>
        <position position="7"/>
    </location>
</feature>
<evidence type="ECO:0000256" key="4">
    <source>
        <dbReference type="ARBA" id="ARBA00022559"/>
    </source>
</evidence>
<evidence type="ECO:0000256" key="14">
    <source>
        <dbReference type="PIRSR" id="PIRSR600823-3"/>
    </source>
</evidence>
<keyword evidence="4" id="KW-0575">Peroxidase</keyword>
<dbReference type="CDD" id="cd00693">
    <property type="entry name" value="secretory_peroxidase"/>
    <property type="match status" value="1"/>
</dbReference>
<dbReference type="InterPro" id="IPR033905">
    <property type="entry name" value="Secretory_peroxidase"/>
</dbReference>
<dbReference type="GO" id="GO:0006979">
    <property type="term" value="P:response to oxidative stress"/>
    <property type="evidence" value="ECO:0007669"/>
    <property type="project" value="InterPro"/>
</dbReference>
<evidence type="ECO:0000256" key="6">
    <source>
        <dbReference type="ARBA" id="ARBA00022723"/>
    </source>
</evidence>
<dbReference type="SUPFAM" id="SSF48113">
    <property type="entry name" value="Heme-dependent peroxidases"/>
    <property type="match status" value="1"/>
</dbReference>
<keyword evidence="5" id="KW-0349">Heme</keyword>
<evidence type="ECO:0000313" key="19">
    <source>
        <dbReference type="Proteomes" id="UP000824469"/>
    </source>
</evidence>
<feature type="binding site" evidence="13">
    <location>
        <position position="108"/>
    </location>
    <ligand>
        <name>substrate</name>
    </ligand>
</feature>
<feature type="disulfide bond" evidence="16">
    <location>
        <begin position="145"/>
        <end position="170"/>
    </location>
</feature>
<protein>
    <recommendedName>
        <fullName evidence="3">peroxidase</fullName>
        <ecNumber evidence="3">1.11.1.7</ecNumber>
    </recommendedName>
</protein>
<feature type="binding site" evidence="14">
    <location>
        <position position="12"/>
    </location>
    <ligand>
        <name>Ca(2+)</name>
        <dbReference type="ChEBI" id="CHEBI:29108"/>
        <label>1</label>
    </ligand>
</feature>
<keyword evidence="11" id="KW-0325">Glycoprotein</keyword>
<evidence type="ECO:0000256" key="8">
    <source>
        <dbReference type="ARBA" id="ARBA00023002"/>
    </source>
</evidence>
<feature type="binding site" evidence="14">
    <location>
        <position position="191"/>
    </location>
    <ligand>
        <name>Ca(2+)</name>
        <dbReference type="ChEBI" id="CHEBI:29108"/>
        <label>2</label>
    </ligand>
</feature>
<dbReference type="PRINTS" id="PR00461">
    <property type="entry name" value="PLPEROXIDASE"/>
</dbReference>
<name>A0AA38G1L3_TAXCH</name>
<evidence type="ECO:0000256" key="1">
    <source>
        <dbReference type="ARBA" id="ARBA00000189"/>
    </source>
</evidence>
<dbReference type="EC" id="1.11.1.7" evidence="3"/>
<comment type="caution">
    <text evidence="18">The sequence shown here is derived from an EMBL/GenBank/DDBJ whole genome shotgun (WGS) entry which is preliminary data.</text>
</comment>
<evidence type="ECO:0000259" key="17">
    <source>
        <dbReference type="PROSITE" id="PS50873"/>
    </source>
</evidence>
<dbReference type="FunFam" id="1.10.420.10:FF:000006">
    <property type="entry name" value="Peroxidase"/>
    <property type="match status" value="1"/>
</dbReference>
<comment type="similarity">
    <text evidence="2">Belongs to the peroxidase family. Ascorbate peroxidase subfamily.</text>
</comment>
<keyword evidence="19" id="KW-1185">Reference proteome</keyword>
<dbReference type="GO" id="GO:0042744">
    <property type="term" value="P:hydrogen peroxide catabolic process"/>
    <property type="evidence" value="ECO:0007669"/>
    <property type="project" value="InterPro"/>
</dbReference>
<feature type="binding site" evidence="14">
    <location>
        <position position="19"/>
    </location>
    <ligand>
        <name>Ca(2+)</name>
        <dbReference type="ChEBI" id="CHEBI:29108"/>
        <label>1</label>
    </ligand>
</feature>
<evidence type="ECO:0000256" key="9">
    <source>
        <dbReference type="ARBA" id="ARBA00023004"/>
    </source>
</evidence>
<dbReference type="InterPro" id="IPR019794">
    <property type="entry name" value="Peroxidases_AS"/>
</dbReference>
<feature type="binding site" description="axial binding residue" evidence="14">
    <location>
        <position position="138"/>
    </location>
    <ligand>
        <name>heme b</name>
        <dbReference type="ChEBI" id="CHEBI:60344"/>
    </ligand>
    <ligandPart>
        <name>Fe</name>
        <dbReference type="ChEBI" id="CHEBI:18248"/>
    </ligandPart>
</feature>
<dbReference type="Pfam" id="PF00141">
    <property type="entry name" value="peroxidase"/>
    <property type="match status" value="1"/>
</dbReference>
<comment type="cofactor">
    <cofactor evidence="14">
        <name>heme b</name>
        <dbReference type="ChEBI" id="CHEBI:60344"/>
    </cofactor>
    <text evidence="14">Binds 1 heme b (iron(II)-protoporphyrin IX) group per subunit.</text>
</comment>
<dbReference type="GO" id="GO:0046872">
    <property type="term" value="F:metal ion binding"/>
    <property type="evidence" value="ECO:0007669"/>
    <property type="project" value="UniProtKB-KW"/>
</dbReference>
<evidence type="ECO:0000313" key="18">
    <source>
        <dbReference type="EMBL" id="KAH9314529.1"/>
    </source>
</evidence>
<evidence type="ECO:0000256" key="16">
    <source>
        <dbReference type="PIRSR" id="PIRSR600823-5"/>
    </source>
</evidence>
<evidence type="ECO:0000256" key="3">
    <source>
        <dbReference type="ARBA" id="ARBA00012313"/>
    </source>
</evidence>
<keyword evidence="6 14" id="KW-0479">Metal-binding</keyword>
<dbReference type="AlphaFoldDB" id="A0AA38G1L3"/>
<dbReference type="PROSITE" id="PS50873">
    <property type="entry name" value="PEROXIDASE_4"/>
    <property type="match status" value="1"/>
</dbReference>
<accession>A0AA38G1L3</accession>
<dbReference type="GO" id="GO:0140825">
    <property type="term" value="F:lactoperoxidase activity"/>
    <property type="evidence" value="ECO:0007669"/>
    <property type="project" value="UniProtKB-EC"/>
</dbReference>
<feature type="binding site" evidence="14">
    <location>
        <position position="139"/>
    </location>
    <ligand>
        <name>Ca(2+)</name>
        <dbReference type="ChEBI" id="CHEBI:29108"/>
        <label>2</label>
    </ligand>
</feature>
<keyword evidence="9 14" id="KW-0408">Iron</keyword>
<reference evidence="18 19" key="1">
    <citation type="journal article" date="2021" name="Nat. Plants">
        <title>The Taxus genome provides insights into paclitaxel biosynthesis.</title>
        <authorList>
            <person name="Xiong X."/>
            <person name="Gou J."/>
            <person name="Liao Q."/>
            <person name="Li Y."/>
            <person name="Zhou Q."/>
            <person name="Bi G."/>
            <person name="Li C."/>
            <person name="Du R."/>
            <person name="Wang X."/>
            <person name="Sun T."/>
            <person name="Guo L."/>
            <person name="Liang H."/>
            <person name="Lu P."/>
            <person name="Wu Y."/>
            <person name="Zhang Z."/>
            <person name="Ro D.K."/>
            <person name="Shang Y."/>
            <person name="Huang S."/>
            <person name="Yan J."/>
        </authorList>
    </citation>
    <scope>NUCLEOTIDE SEQUENCE [LARGE SCALE GENOMIC DNA]</scope>
    <source>
        <strain evidence="18">Ta-2019</strain>
    </source>
</reference>
<dbReference type="GO" id="GO:0020037">
    <property type="term" value="F:heme binding"/>
    <property type="evidence" value="ECO:0007669"/>
    <property type="project" value="InterPro"/>
</dbReference>
<dbReference type="PANTHER" id="PTHR31388">
    <property type="entry name" value="PEROXIDASE 72-RELATED"/>
    <property type="match status" value="1"/>
</dbReference>
<dbReference type="InterPro" id="IPR002016">
    <property type="entry name" value="Haem_peroxidase"/>
</dbReference>